<evidence type="ECO:0000313" key="4">
    <source>
        <dbReference type="Proteomes" id="UP000751190"/>
    </source>
</evidence>
<feature type="compositionally biased region" description="Low complexity" evidence="2">
    <location>
        <begin position="396"/>
        <end position="407"/>
    </location>
</feature>
<feature type="compositionally biased region" description="Gly residues" evidence="2">
    <location>
        <begin position="455"/>
        <end position="469"/>
    </location>
</feature>
<name>A0A8J5X725_DIALT</name>
<keyword evidence="1" id="KW-0175">Coiled coil</keyword>
<proteinExistence type="predicted"/>
<evidence type="ECO:0000256" key="2">
    <source>
        <dbReference type="SAM" id="MobiDB-lite"/>
    </source>
</evidence>
<feature type="region of interest" description="Disordered" evidence="2">
    <location>
        <begin position="447"/>
        <end position="476"/>
    </location>
</feature>
<dbReference type="EMBL" id="JAGTXO010000067">
    <property type="protein sequence ID" value="KAG8457573.1"/>
    <property type="molecule type" value="Genomic_DNA"/>
</dbReference>
<feature type="compositionally biased region" description="Low complexity" evidence="2">
    <location>
        <begin position="414"/>
        <end position="434"/>
    </location>
</feature>
<evidence type="ECO:0000313" key="3">
    <source>
        <dbReference type="EMBL" id="KAG8457573.1"/>
    </source>
</evidence>
<comment type="caution">
    <text evidence="3">The sequence shown here is derived from an EMBL/GenBank/DDBJ whole genome shotgun (WGS) entry which is preliminary data.</text>
</comment>
<dbReference type="AlphaFoldDB" id="A0A8J5X725"/>
<accession>A0A8J5X725</accession>
<keyword evidence="4" id="KW-1185">Reference proteome</keyword>
<gene>
    <name evidence="3" type="ORF">KFE25_003727</name>
</gene>
<feature type="coiled-coil region" evidence="1">
    <location>
        <begin position="289"/>
        <end position="316"/>
    </location>
</feature>
<organism evidence="3 4">
    <name type="scientific">Diacronema lutheri</name>
    <name type="common">Unicellular marine alga</name>
    <name type="synonym">Monochrysis lutheri</name>
    <dbReference type="NCBI Taxonomy" id="2081491"/>
    <lineage>
        <taxon>Eukaryota</taxon>
        <taxon>Haptista</taxon>
        <taxon>Haptophyta</taxon>
        <taxon>Pavlovophyceae</taxon>
        <taxon>Pavlovales</taxon>
        <taxon>Pavlovaceae</taxon>
        <taxon>Diacronema</taxon>
    </lineage>
</organism>
<reference evidence="3" key="1">
    <citation type="submission" date="2021-05" db="EMBL/GenBank/DDBJ databases">
        <title>The genome of the haptophyte Pavlova lutheri (Diacronema luteri, Pavlovales) - a model for lipid biosynthesis in eukaryotic algae.</title>
        <authorList>
            <person name="Hulatt C.J."/>
            <person name="Posewitz M.C."/>
        </authorList>
    </citation>
    <scope>NUCLEOTIDE SEQUENCE</scope>
    <source>
        <strain evidence="3">NIVA-4/92</strain>
    </source>
</reference>
<dbReference type="Proteomes" id="UP000751190">
    <property type="component" value="Unassembled WGS sequence"/>
</dbReference>
<evidence type="ECO:0000256" key="1">
    <source>
        <dbReference type="SAM" id="Coils"/>
    </source>
</evidence>
<sequence length="715" mass="74649">MVDRVLYEEDEECISEGSGPAYAGDAAPASRLATGVDDSGARYETEAFPLLSALTAESGRRELMGMRSAFSAQAALADALPFALTAVEGQPRLVALLTERASSEHVCVLAAGFFWHLLASVGVPLPPSAPRMDTHVPLAYVGMHMSVREHADRLFPLIERLLTVALVASLCVAPFPPAADALRAALVRSAVALVAFALTGQRLSELALERRSTVVLGELCAAWSRQLREGKQRSEIAERALALRQAVGRRDSASGASTVGAGGAVARMRRCRSISSYSDTAESIHTVLADAARDERERAQTSLENLMAALAAAENALQPAHGLTARCELVDARVWSAHLARVLADSHTALVRVRARPPRVRRDLSAPSPLLLAYAKRIDPAGKPRSLVAVGAADGADGGAAPAAGAPRAWHAQRGGSAAEAGAAPAAPSAPREGVAVVDRRRLVHGGMGEPRAAGAGGGAHDEGAGAGAGARPQTSAAALQGGRLLGAAPGARALGGGDGFGGGSLILPHQRAATHRNVAAPLRASSPPRALPAQRVFGHSAARRRTHVAFGRALHAAPADRPVGSPARSASADAPWRALSREWGGLPQTWTGLDGLEAAAGQHVSPWAKPLRALRSEPDLHCSVGGATLFRPTAKREAEQERIYRQYELVRAQARADDASLRAARALEVQRRRAIETVFDDGVEAVEALAARIVHKRPGQFIERVNDAAGTTGL</sequence>
<protein>
    <submittedName>
        <fullName evidence="3">Uncharacterized protein</fullName>
    </submittedName>
</protein>
<feature type="region of interest" description="Disordered" evidence="2">
    <location>
        <begin position="396"/>
        <end position="435"/>
    </location>
</feature>